<dbReference type="Proteomes" id="UP000199250">
    <property type="component" value="Unassembled WGS sequence"/>
</dbReference>
<evidence type="ECO:0000256" key="1">
    <source>
        <dbReference type="SAM" id="MobiDB-lite"/>
    </source>
</evidence>
<gene>
    <name evidence="2" type="ORF">SAMN04244572_03792</name>
    <name evidence="3" type="ORF">SAMN04244573_03837</name>
</gene>
<accession>A0A1H6YPY6</accession>
<sequence length="45" mass="4870">MKVRLGVQDVASGMVRLPPLLEPHDREAGLCEKHKTPNGAMSQGD</sequence>
<evidence type="ECO:0000313" key="3">
    <source>
        <dbReference type="EMBL" id="SER54977.1"/>
    </source>
</evidence>
<reference evidence="4 5" key="1">
    <citation type="submission" date="2016-10" db="EMBL/GenBank/DDBJ databases">
        <authorList>
            <person name="de Groot N.N."/>
        </authorList>
    </citation>
    <scope>NUCLEOTIDE SEQUENCE [LARGE SCALE GENOMIC DNA]</scope>
    <source>
        <strain evidence="2 4">DSM 373</strain>
        <strain evidence="3 5">DSM 378</strain>
    </source>
</reference>
<dbReference type="EMBL" id="FOFJ01000060">
    <property type="protein sequence ID" value="SER54977.1"/>
    <property type="molecule type" value="Genomic_DNA"/>
</dbReference>
<evidence type="ECO:0000313" key="5">
    <source>
        <dbReference type="Proteomes" id="UP000199267"/>
    </source>
</evidence>
<evidence type="ECO:0000313" key="2">
    <source>
        <dbReference type="EMBL" id="SEJ39380.1"/>
    </source>
</evidence>
<feature type="region of interest" description="Disordered" evidence="1">
    <location>
        <begin position="26"/>
        <end position="45"/>
    </location>
</feature>
<dbReference type="Proteomes" id="UP000199267">
    <property type="component" value="Unassembled WGS sequence"/>
</dbReference>
<name>A0A1H6YPY6_9GAMM</name>
<dbReference type="AlphaFoldDB" id="A0A1H6YPY6"/>
<protein>
    <submittedName>
        <fullName evidence="2">Uncharacterized protein</fullName>
    </submittedName>
</protein>
<proteinExistence type="predicted"/>
<organism evidence="2 4">
    <name type="scientific">Azotobacter beijerinckii</name>
    <dbReference type="NCBI Taxonomy" id="170623"/>
    <lineage>
        <taxon>Bacteria</taxon>
        <taxon>Pseudomonadati</taxon>
        <taxon>Pseudomonadota</taxon>
        <taxon>Gammaproteobacteria</taxon>
        <taxon>Pseudomonadales</taxon>
        <taxon>Pseudomonadaceae</taxon>
        <taxon>Azotobacter</taxon>
    </lineage>
</organism>
<dbReference type="EMBL" id="FNYQ01000090">
    <property type="protein sequence ID" value="SEJ39380.1"/>
    <property type="molecule type" value="Genomic_DNA"/>
</dbReference>
<evidence type="ECO:0000313" key="4">
    <source>
        <dbReference type="Proteomes" id="UP000199250"/>
    </source>
</evidence>
<feature type="compositionally biased region" description="Basic and acidic residues" evidence="1">
    <location>
        <begin position="26"/>
        <end position="35"/>
    </location>
</feature>